<name>A0A2J6PV07_9HELO</name>
<keyword evidence="2" id="KW-1185">Reference proteome</keyword>
<accession>A0A2J6PV07</accession>
<dbReference type="STRING" id="1745343.A0A2J6PV07"/>
<reference evidence="1 2" key="1">
    <citation type="submission" date="2016-05" db="EMBL/GenBank/DDBJ databases">
        <title>A degradative enzymes factory behind the ericoid mycorrhizal symbiosis.</title>
        <authorList>
            <consortium name="DOE Joint Genome Institute"/>
            <person name="Martino E."/>
            <person name="Morin E."/>
            <person name="Grelet G."/>
            <person name="Kuo A."/>
            <person name="Kohler A."/>
            <person name="Daghino S."/>
            <person name="Barry K."/>
            <person name="Choi C."/>
            <person name="Cichocki N."/>
            <person name="Clum A."/>
            <person name="Copeland A."/>
            <person name="Hainaut M."/>
            <person name="Haridas S."/>
            <person name="Labutti K."/>
            <person name="Lindquist E."/>
            <person name="Lipzen A."/>
            <person name="Khouja H.-R."/>
            <person name="Murat C."/>
            <person name="Ohm R."/>
            <person name="Olson A."/>
            <person name="Spatafora J."/>
            <person name="Veneault-Fourrey C."/>
            <person name="Henrissat B."/>
            <person name="Grigoriev I."/>
            <person name="Martin F."/>
            <person name="Perotto S."/>
        </authorList>
    </citation>
    <scope>NUCLEOTIDE SEQUENCE [LARGE SCALE GENOMIC DNA]</scope>
    <source>
        <strain evidence="1 2">UAMH 7357</strain>
    </source>
</reference>
<proteinExistence type="predicted"/>
<organism evidence="1 2">
    <name type="scientific">Hyaloscypha hepaticicola</name>
    <dbReference type="NCBI Taxonomy" id="2082293"/>
    <lineage>
        <taxon>Eukaryota</taxon>
        <taxon>Fungi</taxon>
        <taxon>Dikarya</taxon>
        <taxon>Ascomycota</taxon>
        <taxon>Pezizomycotina</taxon>
        <taxon>Leotiomycetes</taxon>
        <taxon>Helotiales</taxon>
        <taxon>Hyaloscyphaceae</taxon>
        <taxon>Hyaloscypha</taxon>
    </lineage>
</organism>
<dbReference type="OrthoDB" id="4424523at2759"/>
<dbReference type="AlphaFoldDB" id="A0A2J6PV07"/>
<evidence type="ECO:0000313" key="1">
    <source>
        <dbReference type="EMBL" id="PMD17858.1"/>
    </source>
</evidence>
<gene>
    <name evidence="1" type="ORF">NA56DRAFT_751885</name>
</gene>
<protein>
    <submittedName>
        <fullName evidence="1">Uncharacterized protein</fullName>
    </submittedName>
</protein>
<dbReference type="Proteomes" id="UP000235672">
    <property type="component" value="Unassembled WGS sequence"/>
</dbReference>
<dbReference type="EMBL" id="KZ613497">
    <property type="protein sequence ID" value="PMD17858.1"/>
    <property type="molecule type" value="Genomic_DNA"/>
</dbReference>
<evidence type="ECO:0000313" key="2">
    <source>
        <dbReference type="Proteomes" id="UP000235672"/>
    </source>
</evidence>
<sequence>MAFRTRTANLRMRRYATSPQLLHISPGKPPTLEDSRIPLTTTNQYSTMSGMFAPSRRTPNFSTGLNTADHIERYLQEDGHNTWGFNEFMDRLRYRIRQTLEFYNGLDLMESLGLNVIEDREKLDDVEASVLREHFKTWAESAPQREQGSAQASETQVWGSQRYLYCMLVDAEALESVVHWVEAPPASDTRSEGFVKIVSRYWEPYGARDRDPPHEAIEGCTEDDVGWMMMDYSDVVVFYRLLRDRNSWYIVYKRPPNVACA</sequence>